<dbReference type="OrthoDB" id="250054at2759"/>
<proteinExistence type="predicted"/>
<dbReference type="RefSeq" id="XP_028885492.1">
    <property type="nucleotide sequence ID" value="XM_029023468.1"/>
</dbReference>
<sequence length="178" mass="20631">MECRNNTSSPINRIRYYYEDGRGNKVWVQNLTLDYDVQHSDNGFHSSFVRRCNYKDPFSMSHQRIKSGLEHRTKLPLHNRNYLNSNKVIRKERQIHNDISGSPSRAVTLATRCTCACPIHSGLGNLNVKDSRESSANLEWTFLPNELLEGLIQSVEDAEFILKKLRNEEGILRSSQMY</sequence>
<evidence type="ECO:0000313" key="2">
    <source>
        <dbReference type="Proteomes" id="UP000192257"/>
    </source>
</evidence>
<comment type="caution">
    <text evidence="1">The sequence shown here is derived from an EMBL/GenBank/DDBJ whole genome shotgun (WGS) entry which is preliminary data.</text>
</comment>
<dbReference type="VEuPathDB" id="TriTrypDB:TM35_000064310"/>
<organism evidence="1 2">
    <name type="scientific">Trypanosoma theileri</name>
    <dbReference type="NCBI Taxonomy" id="67003"/>
    <lineage>
        <taxon>Eukaryota</taxon>
        <taxon>Discoba</taxon>
        <taxon>Euglenozoa</taxon>
        <taxon>Kinetoplastea</taxon>
        <taxon>Metakinetoplastina</taxon>
        <taxon>Trypanosomatida</taxon>
        <taxon>Trypanosomatidae</taxon>
        <taxon>Trypanosoma</taxon>
    </lineage>
</organism>
<evidence type="ECO:0000313" key="1">
    <source>
        <dbReference type="EMBL" id="ORC91426.1"/>
    </source>
</evidence>
<dbReference type="AlphaFoldDB" id="A0A1X0P398"/>
<accession>A0A1X0P398</accession>
<dbReference type="Proteomes" id="UP000192257">
    <property type="component" value="Unassembled WGS sequence"/>
</dbReference>
<name>A0A1X0P398_9TRYP</name>
<protein>
    <submittedName>
        <fullName evidence="1">Uncharacterized protein</fullName>
    </submittedName>
</protein>
<dbReference type="EMBL" id="NBCO01000006">
    <property type="protein sequence ID" value="ORC91426.1"/>
    <property type="molecule type" value="Genomic_DNA"/>
</dbReference>
<keyword evidence="2" id="KW-1185">Reference proteome</keyword>
<dbReference type="GeneID" id="39983248"/>
<gene>
    <name evidence="1" type="ORF">TM35_000064310</name>
</gene>
<reference evidence="1 2" key="1">
    <citation type="submission" date="2017-03" db="EMBL/GenBank/DDBJ databases">
        <title>An alternative strategy for trypanosome survival in the mammalian bloodstream revealed through genome and transcriptome analysis of the ubiquitous bovine parasite Trypanosoma (Megatrypanum) theileri.</title>
        <authorList>
            <person name="Kelly S."/>
            <person name="Ivens A."/>
            <person name="Mott A."/>
            <person name="O'Neill E."/>
            <person name="Emms D."/>
            <person name="Macleod O."/>
            <person name="Voorheis P."/>
            <person name="Matthews J."/>
            <person name="Matthews K."/>
            <person name="Carrington M."/>
        </authorList>
    </citation>
    <scope>NUCLEOTIDE SEQUENCE [LARGE SCALE GENOMIC DNA]</scope>
    <source>
        <strain evidence="1">Edinburgh</strain>
    </source>
</reference>